<evidence type="ECO:0000313" key="9">
    <source>
        <dbReference type="EMBL" id="KAH9373134.1"/>
    </source>
</evidence>
<sequence length="477" mass="52146">MFLSDQANPPPQDETSEKVKLATKTRDEYGLVMHLVKTNPQPYRHSGEGGGHRAAGTYHDDASKSKEMKMPELTYTGMDIMPLPVYDDDAPRLALMIMQSSNLNHRLCHRTAANGADATETGDHTKAAVAPSLEALQGNVISGHTGWVRCLAVEPGNQWFCTGSNDRIIKIWDLASGQLKLSLTGHISGVRGLAVSPRQPYLFSCGEDKQVKCWDLEYNKARSSRVIRHYHGHLSGVYALSLHPTIDILVSGGRDSTGTGQCWDMRTKASIHSLSGHTNTVASVQTQSAEPQVLTGSHDCTIRLWDLVAGRSRVTLTHHKKSVRALVVHPRLYTFASGGPDNIKQWKCPDGKFIQNLSGHNAIVNCLGMNDDGVLVSGGDNGTLFFWDWRTGYNFQRLQAPVQPGSIDSEAGIFACGFDQSGSRLITAEADKTVKIFREDDTAVRTSLACPCSHFGKTPNGTEFFPSIPFCLVVSQL</sequence>
<protein>
    <recommendedName>
        <fullName evidence="6">Pleiotropic regulator 1</fullName>
    </recommendedName>
</protein>
<gene>
    <name evidence="9" type="ORF">HPB48_021329</name>
</gene>
<dbReference type="PANTHER" id="PTHR19923">
    <property type="entry name" value="WD40 REPEAT PROTEINPRL1/PRL2-RELATED"/>
    <property type="match status" value="1"/>
</dbReference>
<evidence type="ECO:0000256" key="1">
    <source>
        <dbReference type="ARBA" id="ARBA00022574"/>
    </source>
</evidence>
<dbReference type="InterPro" id="IPR036322">
    <property type="entry name" value="WD40_repeat_dom_sf"/>
</dbReference>
<dbReference type="GO" id="GO:0071011">
    <property type="term" value="C:precatalytic spliceosome"/>
    <property type="evidence" value="ECO:0007669"/>
    <property type="project" value="TreeGrafter"/>
</dbReference>
<dbReference type="PANTHER" id="PTHR19923:SF0">
    <property type="entry name" value="PLEIOTROPIC REGULATOR 1"/>
    <property type="match status" value="1"/>
</dbReference>
<feature type="region of interest" description="Disordered" evidence="8">
    <location>
        <begin position="39"/>
        <end position="63"/>
    </location>
</feature>
<comment type="caution">
    <text evidence="9">The sequence shown here is derived from an EMBL/GenBank/DDBJ whole genome shotgun (WGS) entry which is preliminary data.</text>
</comment>
<evidence type="ECO:0000256" key="8">
    <source>
        <dbReference type="SAM" id="MobiDB-lite"/>
    </source>
</evidence>
<feature type="repeat" description="WD" evidence="7">
    <location>
        <begin position="141"/>
        <end position="182"/>
    </location>
</feature>
<reference evidence="9 10" key="1">
    <citation type="journal article" date="2020" name="Cell">
        <title>Large-Scale Comparative Analyses of Tick Genomes Elucidate Their Genetic Diversity and Vector Capacities.</title>
        <authorList>
            <consortium name="Tick Genome and Microbiome Consortium (TIGMIC)"/>
            <person name="Jia N."/>
            <person name="Wang J."/>
            <person name="Shi W."/>
            <person name="Du L."/>
            <person name="Sun Y."/>
            <person name="Zhan W."/>
            <person name="Jiang J.F."/>
            <person name="Wang Q."/>
            <person name="Zhang B."/>
            <person name="Ji P."/>
            <person name="Bell-Sakyi L."/>
            <person name="Cui X.M."/>
            <person name="Yuan T.T."/>
            <person name="Jiang B.G."/>
            <person name="Yang W.F."/>
            <person name="Lam T.T."/>
            <person name="Chang Q.C."/>
            <person name="Ding S.J."/>
            <person name="Wang X.J."/>
            <person name="Zhu J.G."/>
            <person name="Ruan X.D."/>
            <person name="Zhao L."/>
            <person name="Wei J.T."/>
            <person name="Ye R.Z."/>
            <person name="Que T.C."/>
            <person name="Du C.H."/>
            <person name="Zhou Y.H."/>
            <person name="Cheng J.X."/>
            <person name="Dai P.F."/>
            <person name="Guo W.B."/>
            <person name="Han X.H."/>
            <person name="Huang E.J."/>
            <person name="Li L.F."/>
            <person name="Wei W."/>
            <person name="Gao Y.C."/>
            <person name="Liu J.Z."/>
            <person name="Shao H.Z."/>
            <person name="Wang X."/>
            <person name="Wang C.C."/>
            <person name="Yang T.C."/>
            <person name="Huo Q.B."/>
            <person name="Li W."/>
            <person name="Chen H.Y."/>
            <person name="Chen S.E."/>
            <person name="Zhou L.G."/>
            <person name="Ni X.B."/>
            <person name="Tian J.H."/>
            <person name="Sheng Y."/>
            <person name="Liu T."/>
            <person name="Pan Y.S."/>
            <person name="Xia L.Y."/>
            <person name="Li J."/>
            <person name="Zhao F."/>
            <person name="Cao W.C."/>
        </authorList>
    </citation>
    <scope>NUCLEOTIDE SEQUENCE [LARGE SCALE GENOMIC DNA]</scope>
    <source>
        <strain evidence="9">HaeL-2018</strain>
    </source>
</reference>
<keyword evidence="2" id="KW-0677">Repeat</keyword>
<dbReference type="FunFam" id="2.130.10.10:FF:000012">
    <property type="entry name" value="Putative pleiotropic regulator 1"/>
    <property type="match status" value="1"/>
</dbReference>
<dbReference type="VEuPathDB" id="VectorBase:HLOH_042801"/>
<evidence type="ECO:0000256" key="2">
    <source>
        <dbReference type="ARBA" id="ARBA00022737"/>
    </source>
</evidence>
<dbReference type="PROSITE" id="PS50294">
    <property type="entry name" value="WD_REPEATS_REGION"/>
    <property type="match status" value="4"/>
</dbReference>
<dbReference type="InterPro" id="IPR019775">
    <property type="entry name" value="WD40_repeat_CS"/>
</dbReference>
<dbReference type="PROSITE" id="PS50082">
    <property type="entry name" value="WD_REPEATS_2"/>
    <property type="match status" value="4"/>
</dbReference>
<feature type="repeat" description="WD" evidence="7">
    <location>
        <begin position="274"/>
        <end position="315"/>
    </location>
</feature>
<dbReference type="CDD" id="cd00200">
    <property type="entry name" value="WD40"/>
    <property type="match status" value="1"/>
</dbReference>
<dbReference type="GO" id="GO:0000398">
    <property type="term" value="P:mRNA splicing, via spliceosome"/>
    <property type="evidence" value="ECO:0007669"/>
    <property type="project" value="InterPro"/>
</dbReference>
<dbReference type="GO" id="GO:0071013">
    <property type="term" value="C:catalytic step 2 spliceosome"/>
    <property type="evidence" value="ECO:0007669"/>
    <property type="project" value="TreeGrafter"/>
</dbReference>
<evidence type="ECO:0000256" key="7">
    <source>
        <dbReference type="PROSITE-ProRule" id="PRU00221"/>
    </source>
</evidence>
<name>A0A9J6G408_HAELO</name>
<dbReference type="SMART" id="SM00320">
    <property type="entry name" value="WD40"/>
    <property type="match status" value="7"/>
</dbReference>
<proteinExistence type="inferred from homology"/>
<accession>A0A9J6G408</accession>
<comment type="subunit">
    <text evidence="5">Identified in the spliceosome C complex. Component of the PRP19-CDC5L splicing complex composed of a core complex comprising a homotetramer of PRPF19, CDC5L, PLRG1 and BCAS2, and at least three less stably associated proteins CTNNBL1, CWC15 and HSPA8. Interacts (via its WD40 repeat domain) directly with CDC5L (via its C-terminal); the interaction is required for mRNA splicing but not for spliceosome assembly. Component of the minor spliceosome, which splices U12-type introns. Within this complex, interacts with CRIPT. Also interacts directly in the complex with BCAS2 and PRPF19. Interacts with USB1.</text>
</comment>
<comment type="similarity">
    <text evidence="3">Belongs to the WD repeat PRL1/PRL2 family.</text>
</comment>
<dbReference type="PRINTS" id="PR00320">
    <property type="entry name" value="GPROTEINBRPT"/>
</dbReference>
<dbReference type="OrthoDB" id="10256122at2759"/>
<evidence type="ECO:0000256" key="3">
    <source>
        <dbReference type="ARBA" id="ARBA00025726"/>
    </source>
</evidence>
<dbReference type="EMBL" id="JABSTR010000006">
    <property type="protein sequence ID" value="KAH9373134.1"/>
    <property type="molecule type" value="Genomic_DNA"/>
</dbReference>
<dbReference type="Pfam" id="PF00400">
    <property type="entry name" value="WD40"/>
    <property type="match status" value="7"/>
</dbReference>
<feature type="repeat" description="WD" evidence="7">
    <location>
        <begin position="357"/>
        <end position="397"/>
    </location>
</feature>
<evidence type="ECO:0000256" key="6">
    <source>
        <dbReference type="ARBA" id="ARBA00073631"/>
    </source>
</evidence>
<dbReference type="InterPro" id="IPR001680">
    <property type="entry name" value="WD40_rpt"/>
</dbReference>
<dbReference type="Proteomes" id="UP000821853">
    <property type="component" value="Chromosome 4"/>
</dbReference>
<dbReference type="PROSITE" id="PS00678">
    <property type="entry name" value="WD_REPEATS_1"/>
    <property type="match status" value="1"/>
</dbReference>
<evidence type="ECO:0000256" key="5">
    <source>
        <dbReference type="ARBA" id="ARBA00062641"/>
    </source>
</evidence>
<dbReference type="InterPro" id="IPR015943">
    <property type="entry name" value="WD40/YVTN_repeat-like_dom_sf"/>
</dbReference>
<keyword evidence="1 7" id="KW-0853">WD repeat</keyword>
<dbReference type="InterPro" id="IPR045241">
    <property type="entry name" value="Prp46/PLRG1-like"/>
</dbReference>
<comment type="function">
    <text evidence="4">Involved in pre-mRNA splicing as component of the spliceosome. Component of the PRP19-CDC5L complex that forms an integral part of the spliceosome and is required for activating pre-mRNA splicing. As a component of the minor spliceosome, involved in the splicing of U12-type introns in pre-mRNAs.</text>
</comment>
<dbReference type="Gene3D" id="2.130.10.10">
    <property type="entry name" value="YVTN repeat-like/Quinoprotein amine dehydrogenase"/>
    <property type="match status" value="1"/>
</dbReference>
<dbReference type="AlphaFoldDB" id="A0A9J6G408"/>
<keyword evidence="10" id="KW-1185">Reference proteome</keyword>
<feature type="repeat" description="WD" evidence="7">
    <location>
        <begin position="183"/>
        <end position="224"/>
    </location>
</feature>
<organism evidence="9 10">
    <name type="scientific">Haemaphysalis longicornis</name>
    <name type="common">Bush tick</name>
    <dbReference type="NCBI Taxonomy" id="44386"/>
    <lineage>
        <taxon>Eukaryota</taxon>
        <taxon>Metazoa</taxon>
        <taxon>Ecdysozoa</taxon>
        <taxon>Arthropoda</taxon>
        <taxon>Chelicerata</taxon>
        <taxon>Arachnida</taxon>
        <taxon>Acari</taxon>
        <taxon>Parasitiformes</taxon>
        <taxon>Ixodida</taxon>
        <taxon>Ixodoidea</taxon>
        <taxon>Ixodidae</taxon>
        <taxon>Haemaphysalinae</taxon>
        <taxon>Haemaphysalis</taxon>
    </lineage>
</organism>
<dbReference type="GO" id="GO:0000974">
    <property type="term" value="C:Prp19 complex"/>
    <property type="evidence" value="ECO:0007669"/>
    <property type="project" value="TreeGrafter"/>
</dbReference>
<feature type="region of interest" description="Disordered" evidence="8">
    <location>
        <begin position="1"/>
        <end position="20"/>
    </location>
</feature>
<dbReference type="SUPFAM" id="SSF50978">
    <property type="entry name" value="WD40 repeat-like"/>
    <property type="match status" value="1"/>
</dbReference>
<evidence type="ECO:0000313" key="10">
    <source>
        <dbReference type="Proteomes" id="UP000821853"/>
    </source>
</evidence>
<evidence type="ECO:0000256" key="4">
    <source>
        <dbReference type="ARBA" id="ARBA00046238"/>
    </source>
</evidence>
<dbReference type="InterPro" id="IPR020472">
    <property type="entry name" value="WD40_PAC1"/>
</dbReference>